<organism evidence="8 9">
    <name type="scientific">Lysobacter gummosus</name>
    <dbReference type="NCBI Taxonomy" id="262324"/>
    <lineage>
        <taxon>Bacteria</taxon>
        <taxon>Pseudomonadati</taxon>
        <taxon>Pseudomonadota</taxon>
        <taxon>Gammaproteobacteria</taxon>
        <taxon>Lysobacterales</taxon>
        <taxon>Lysobacteraceae</taxon>
        <taxon>Lysobacter</taxon>
    </lineage>
</organism>
<evidence type="ECO:0000256" key="4">
    <source>
        <dbReference type="ARBA" id="ARBA00023136"/>
    </source>
</evidence>
<feature type="compositionally biased region" description="Low complexity" evidence="5">
    <location>
        <begin position="14"/>
        <end position="23"/>
    </location>
</feature>
<evidence type="ECO:0000256" key="5">
    <source>
        <dbReference type="SAM" id="MobiDB-lite"/>
    </source>
</evidence>
<keyword evidence="9" id="KW-1185">Reference proteome</keyword>
<dbReference type="Proteomes" id="UP000829194">
    <property type="component" value="Chromosome"/>
</dbReference>
<protein>
    <submittedName>
        <fullName evidence="8">O-antigen ligase family protein</fullName>
    </submittedName>
</protein>
<reference evidence="8 9" key="1">
    <citation type="submission" date="2022-03" db="EMBL/GenBank/DDBJ databases">
        <title>Complete genome sequence of Lysobacter capsici VKM B-2533 and Lysobacter gummosus 10.1.1, promising sources of lytic agents.</title>
        <authorList>
            <person name="Tarlachkov S.V."/>
            <person name="Kudryakova I.V."/>
            <person name="Afoshin A.S."/>
            <person name="Leontyevskaya E.A."/>
            <person name="Leontyevskaya N.V."/>
        </authorList>
    </citation>
    <scope>NUCLEOTIDE SEQUENCE [LARGE SCALE GENOMIC DNA]</scope>
    <source>
        <strain evidence="8 9">10.1.1</strain>
    </source>
</reference>
<feature type="transmembrane region" description="Helical" evidence="6">
    <location>
        <begin position="280"/>
        <end position="298"/>
    </location>
</feature>
<keyword evidence="8" id="KW-0436">Ligase</keyword>
<name>A0ABY3XFL6_9GAMM</name>
<evidence type="ECO:0000313" key="8">
    <source>
        <dbReference type="EMBL" id="UNP30436.1"/>
    </source>
</evidence>
<dbReference type="PANTHER" id="PTHR37422:SF21">
    <property type="entry name" value="EXOQ-LIKE PROTEIN"/>
    <property type="match status" value="1"/>
</dbReference>
<keyword evidence="2 6" id="KW-0812">Transmembrane</keyword>
<comment type="subcellular location">
    <subcellularLocation>
        <location evidence="1">Membrane</location>
        <topology evidence="1">Multi-pass membrane protein</topology>
    </subcellularLocation>
</comment>
<gene>
    <name evidence="8" type="ORF">MOV92_03940</name>
</gene>
<evidence type="ECO:0000256" key="6">
    <source>
        <dbReference type="SAM" id="Phobius"/>
    </source>
</evidence>
<evidence type="ECO:0000256" key="3">
    <source>
        <dbReference type="ARBA" id="ARBA00022989"/>
    </source>
</evidence>
<dbReference type="PANTHER" id="PTHR37422">
    <property type="entry name" value="TEICHURONIC ACID BIOSYNTHESIS PROTEIN TUAE"/>
    <property type="match status" value="1"/>
</dbReference>
<accession>A0ABY3XFL6</accession>
<evidence type="ECO:0000256" key="1">
    <source>
        <dbReference type="ARBA" id="ARBA00004141"/>
    </source>
</evidence>
<dbReference type="EMBL" id="CP093547">
    <property type="protein sequence ID" value="UNP30436.1"/>
    <property type="molecule type" value="Genomic_DNA"/>
</dbReference>
<sequence length="470" mass="49816">MPSMPNSSTPTDPNGPAAAAPIGLPPSTAHAPPELPPAIVGWRWAPVWVLAYVALLFAPGIAETALSLGAITMLVKLVLARFNTGARLLSDPAWALTSVLFAAYWLPELISAIDAVDPGRALREAAVDLRYLPFLWLVAAAVASKEGRRTTFGGLAIIISIWTADALLQGISGTSPLFFLIDALKHALNGHSTCSEAEIASVDRLGGILGPCNLKLGQVIASFSPFVLYAAARRYGVGGWLAASAAVGIVVVLAGSRASWITFALVLLLSGWRLLGWKRLLALFASGLLALVVLNFTSTQVHDRLQRTSHIVSTDLIGVDTALSGRTRIWRAALCMVAEHPINGVGARGFREAFPACDPQPGLVTSWGYGPALHAHQLILEVLSETGAFGLLMWLAGAALAWRAWTFADGAARERARPAMLALLVTVFPFNTHLAFYSTFWGGLTLLLAALYAGSLLAQPPLDGTRVDSR</sequence>
<dbReference type="GO" id="GO:0016874">
    <property type="term" value="F:ligase activity"/>
    <property type="evidence" value="ECO:0007669"/>
    <property type="project" value="UniProtKB-KW"/>
</dbReference>
<feature type="compositionally biased region" description="Polar residues" evidence="5">
    <location>
        <begin position="1"/>
        <end position="12"/>
    </location>
</feature>
<feature type="transmembrane region" description="Helical" evidence="6">
    <location>
        <begin position="240"/>
        <end position="268"/>
    </location>
</feature>
<evidence type="ECO:0000313" key="9">
    <source>
        <dbReference type="Proteomes" id="UP000829194"/>
    </source>
</evidence>
<evidence type="ECO:0000259" key="7">
    <source>
        <dbReference type="Pfam" id="PF04932"/>
    </source>
</evidence>
<proteinExistence type="predicted"/>
<dbReference type="InterPro" id="IPR051533">
    <property type="entry name" value="WaaL-like"/>
</dbReference>
<feature type="transmembrane region" description="Helical" evidence="6">
    <location>
        <begin position="440"/>
        <end position="458"/>
    </location>
</feature>
<keyword evidence="3 6" id="KW-1133">Transmembrane helix</keyword>
<feature type="domain" description="O-antigen ligase-related" evidence="7">
    <location>
        <begin position="243"/>
        <end position="395"/>
    </location>
</feature>
<evidence type="ECO:0000256" key="2">
    <source>
        <dbReference type="ARBA" id="ARBA00022692"/>
    </source>
</evidence>
<feature type="transmembrane region" description="Helical" evidence="6">
    <location>
        <begin position="49"/>
        <end position="74"/>
    </location>
</feature>
<dbReference type="Pfam" id="PF04932">
    <property type="entry name" value="Wzy_C"/>
    <property type="match status" value="1"/>
</dbReference>
<dbReference type="InterPro" id="IPR007016">
    <property type="entry name" value="O-antigen_ligase-rel_domated"/>
</dbReference>
<keyword evidence="4 6" id="KW-0472">Membrane</keyword>
<feature type="region of interest" description="Disordered" evidence="5">
    <location>
        <begin position="1"/>
        <end position="23"/>
    </location>
</feature>